<proteinExistence type="predicted"/>
<dbReference type="Proteomes" id="UP000320762">
    <property type="component" value="Unassembled WGS sequence"/>
</dbReference>
<keyword evidence="3" id="KW-1185">Reference proteome</keyword>
<organism evidence="2 3">
    <name type="scientific">Schizophyllum amplum</name>
    <dbReference type="NCBI Taxonomy" id="97359"/>
    <lineage>
        <taxon>Eukaryota</taxon>
        <taxon>Fungi</taxon>
        <taxon>Dikarya</taxon>
        <taxon>Basidiomycota</taxon>
        <taxon>Agaricomycotina</taxon>
        <taxon>Agaricomycetes</taxon>
        <taxon>Agaricomycetidae</taxon>
        <taxon>Agaricales</taxon>
        <taxon>Schizophyllaceae</taxon>
        <taxon>Schizophyllum</taxon>
    </lineage>
</organism>
<comment type="caution">
    <text evidence="2">The sequence shown here is derived from an EMBL/GenBank/DDBJ whole genome shotgun (WGS) entry which is preliminary data.</text>
</comment>
<evidence type="ECO:0000256" key="1">
    <source>
        <dbReference type="SAM" id="MobiDB-lite"/>
    </source>
</evidence>
<dbReference type="EMBL" id="VDMD01000003">
    <property type="protein sequence ID" value="TRM66489.1"/>
    <property type="molecule type" value="Genomic_DNA"/>
</dbReference>
<evidence type="ECO:0000313" key="3">
    <source>
        <dbReference type="Proteomes" id="UP000320762"/>
    </source>
</evidence>
<reference evidence="2 3" key="1">
    <citation type="journal article" date="2019" name="New Phytol.">
        <title>Comparative genomics reveals unique wood-decay strategies and fruiting body development in the Schizophyllaceae.</title>
        <authorList>
            <person name="Almasi E."/>
            <person name="Sahu N."/>
            <person name="Krizsan K."/>
            <person name="Balint B."/>
            <person name="Kovacs G.M."/>
            <person name="Kiss B."/>
            <person name="Cseklye J."/>
            <person name="Drula E."/>
            <person name="Henrissat B."/>
            <person name="Nagy I."/>
            <person name="Chovatia M."/>
            <person name="Adam C."/>
            <person name="LaButti K."/>
            <person name="Lipzen A."/>
            <person name="Riley R."/>
            <person name="Grigoriev I.V."/>
            <person name="Nagy L.G."/>
        </authorList>
    </citation>
    <scope>NUCLEOTIDE SEQUENCE [LARGE SCALE GENOMIC DNA]</scope>
    <source>
        <strain evidence="2 3">NL-1724</strain>
    </source>
</reference>
<name>A0A550CP17_9AGAR</name>
<protein>
    <submittedName>
        <fullName evidence="2">Uncharacterized protein</fullName>
    </submittedName>
</protein>
<sequence length="116" mass="12414">MMPNAVFLFFPRRTSNTLYFPGYRPAPGFPQPQLAEAAGARSAGSRSSDGRSSGDWAAPARRMSAGQSGYIPSAKERERMTLANPDPAGPSGVFVHEDAGEAPGEIPPTYDSIRRD</sequence>
<feature type="compositionally biased region" description="Low complexity" evidence="1">
    <location>
        <begin position="37"/>
        <end position="58"/>
    </location>
</feature>
<evidence type="ECO:0000313" key="2">
    <source>
        <dbReference type="EMBL" id="TRM66489.1"/>
    </source>
</evidence>
<dbReference type="AlphaFoldDB" id="A0A550CP17"/>
<gene>
    <name evidence="2" type="ORF">BD626DRAFT_482822</name>
</gene>
<dbReference type="OrthoDB" id="3263231at2759"/>
<feature type="region of interest" description="Disordered" evidence="1">
    <location>
        <begin position="23"/>
        <end position="116"/>
    </location>
</feature>
<accession>A0A550CP17</accession>